<organism evidence="2 3">
    <name type="scientific">Arthrospiribacter ruber</name>
    <dbReference type="NCBI Taxonomy" id="2487934"/>
    <lineage>
        <taxon>Bacteria</taxon>
        <taxon>Pseudomonadati</taxon>
        <taxon>Bacteroidota</taxon>
        <taxon>Cytophagia</taxon>
        <taxon>Cytophagales</taxon>
        <taxon>Cyclobacteriaceae</taxon>
        <taxon>Arthrospiribacter</taxon>
    </lineage>
</organism>
<dbReference type="EMBL" id="RPHB01000007">
    <property type="protein sequence ID" value="MBW3469185.1"/>
    <property type="molecule type" value="Genomic_DNA"/>
</dbReference>
<sequence length="596" mass="68808">MKKILWGSLIFLAILAFVLRAVPFLITLYLNQNANRIVSNMITRTDTFGSHEVHFGDIVLDYNYNGTFLRLKDIEVTPPNLEDEDHVKVNLHIDALNITGFSWITFLFQNTISVDSAFVDNINVISSTPPIDSLINGNNGEENTDSEPNGQYDAIKVAHFEIKDMTVKLMDSSNDSLRMSMVDMDLQAKNFILTKEDIRDKKALFDVESVHGTIETAEFHFDKFRQYTRVEDIELDTQTGEMLFGYIGLLNKEGRYEYTAQFDYDQSWLEIDKTSMKLHGVNFHEYFRTSILEVDTIIAKDMYLETFKDKRKPEDKSRRPKMINQVLEELEQKVHVNHLFLDNAYIKIEERPDNDAPKAGHIFFSEVNAHATNISNISERLEEKKEILINADGKLMGEGLLETKITYYMEKDLHDFRLSGTLHDFDITKVNTMVEPEAKIGLKSGKVTRLDFNIAANDYEGSGELIFRYEDLEIEILNSDFESDNNLLRKLGAFIANKLVIKSNNPDKRGNLKKGDVYFMRVQHKSMFHYWWQLLFSGLRSTLTGEEISDMREKAKAERAGEEKSGGILNISFGNKDKEDKPSRKERRQARRAEKE</sequence>
<protein>
    <recommendedName>
        <fullName evidence="4">DUF748 domain-containing protein</fullName>
    </recommendedName>
</protein>
<keyword evidence="3" id="KW-1185">Reference proteome</keyword>
<proteinExistence type="predicted"/>
<comment type="caution">
    <text evidence="2">The sequence shown here is derived from an EMBL/GenBank/DDBJ whole genome shotgun (WGS) entry which is preliminary data.</text>
</comment>
<dbReference type="AlphaFoldDB" id="A0A951IXU1"/>
<dbReference type="RefSeq" id="WP_219291766.1">
    <property type="nucleotide sequence ID" value="NZ_RPHB01000007.1"/>
</dbReference>
<dbReference type="Proteomes" id="UP000727490">
    <property type="component" value="Unassembled WGS sequence"/>
</dbReference>
<evidence type="ECO:0000256" key="1">
    <source>
        <dbReference type="SAM" id="MobiDB-lite"/>
    </source>
</evidence>
<evidence type="ECO:0000313" key="3">
    <source>
        <dbReference type="Proteomes" id="UP000727490"/>
    </source>
</evidence>
<reference evidence="2 3" key="1">
    <citation type="journal article" date="2020" name="Syst. Appl. Microbiol.">
        <title>Arthrospiribacter ruber gen. nov., sp. nov., a novel bacterium isolated from Arthrospira cultures.</title>
        <authorList>
            <person name="Waleron M."/>
            <person name="Misztak A."/>
            <person name="Waleron M.M."/>
            <person name="Furmaniak M."/>
            <person name="Mrozik A."/>
            <person name="Waleron K."/>
        </authorList>
    </citation>
    <scope>NUCLEOTIDE SEQUENCE [LARGE SCALE GENOMIC DNA]</scope>
    <source>
        <strain evidence="2 3">DPMB0001</strain>
    </source>
</reference>
<name>A0A951IXU1_9BACT</name>
<feature type="compositionally biased region" description="Basic and acidic residues" evidence="1">
    <location>
        <begin position="551"/>
        <end position="565"/>
    </location>
</feature>
<evidence type="ECO:0008006" key="4">
    <source>
        <dbReference type="Google" id="ProtNLM"/>
    </source>
</evidence>
<evidence type="ECO:0000313" key="2">
    <source>
        <dbReference type="EMBL" id="MBW3469185.1"/>
    </source>
</evidence>
<accession>A0A951IXU1</accession>
<feature type="region of interest" description="Disordered" evidence="1">
    <location>
        <begin position="551"/>
        <end position="596"/>
    </location>
</feature>
<gene>
    <name evidence="2" type="ORF">EGN73_15400</name>
</gene>